<comment type="caution">
    <text evidence="1">The sequence shown here is derived from an EMBL/GenBank/DDBJ whole genome shotgun (WGS) entry which is preliminary data.</text>
</comment>
<proteinExistence type="predicted"/>
<feature type="non-terminal residue" evidence="1">
    <location>
        <position position="54"/>
    </location>
</feature>
<accession>A0ABN7WSC7</accession>
<feature type="non-terminal residue" evidence="1">
    <location>
        <position position="1"/>
    </location>
</feature>
<sequence length="54" mass="6576">TFNFCYEELLNDDSDNLVFDTSDLTNDFSQIIKSIYYTIYNSLFDYWNKPLMVW</sequence>
<organism evidence="1 2">
    <name type="scientific">Gigaspora margarita</name>
    <dbReference type="NCBI Taxonomy" id="4874"/>
    <lineage>
        <taxon>Eukaryota</taxon>
        <taxon>Fungi</taxon>
        <taxon>Fungi incertae sedis</taxon>
        <taxon>Mucoromycota</taxon>
        <taxon>Glomeromycotina</taxon>
        <taxon>Glomeromycetes</taxon>
        <taxon>Diversisporales</taxon>
        <taxon>Gigasporaceae</taxon>
        <taxon>Gigaspora</taxon>
    </lineage>
</organism>
<dbReference type="Proteomes" id="UP000789901">
    <property type="component" value="Unassembled WGS sequence"/>
</dbReference>
<dbReference type="EMBL" id="CAJVQB010059777">
    <property type="protein sequence ID" value="CAG8839126.1"/>
    <property type="molecule type" value="Genomic_DNA"/>
</dbReference>
<protein>
    <submittedName>
        <fullName evidence="1">17053_t:CDS:1</fullName>
    </submittedName>
</protein>
<evidence type="ECO:0000313" key="2">
    <source>
        <dbReference type="Proteomes" id="UP000789901"/>
    </source>
</evidence>
<gene>
    <name evidence="1" type="ORF">GMARGA_LOCUS34306</name>
</gene>
<name>A0ABN7WSC7_GIGMA</name>
<reference evidence="1 2" key="1">
    <citation type="submission" date="2021-06" db="EMBL/GenBank/DDBJ databases">
        <authorList>
            <person name="Kallberg Y."/>
            <person name="Tangrot J."/>
            <person name="Rosling A."/>
        </authorList>
    </citation>
    <scope>NUCLEOTIDE SEQUENCE [LARGE SCALE GENOMIC DNA]</scope>
    <source>
        <strain evidence="1 2">120-4 pot B 10/14</strain>
    </source>
</reference>
<evidence type="ECO:0000313" key="1">
    <source>
        <dbReference type="EMBL" id="CAG8839126.1"/>
    </source>
</evidence>
<keyword evidence="2" id="KW-1185">Reference proteome</keyword>